<evidence type="ECO:0000313" key="2">
    <source>
        <dbReference type="Proteomes" id="UP000272249"/>
    </source>
</evidence>
<organism evidence="1 2">
    <name type="scientific">Shigella phage phi25-307</name>
    <dbReference type="NCBI Taxonomy" id="2340715"/>
    <lineage>
        <taxon>Viruses</taxon>
        <taxon>Duplodnaviria</taxon>
        <taxon>Heunggongvirae</taxon>
        <taxon>Uroviricota</taxon>
        <taxon>Caudoviricetes</taxon>
        <taxon>Pantevenvirales</taxon>
        <taxon>Straboviridae</taxon>
        <taxon>Tevenvirinae</taxon>
        <taxon>Mosigvirus</taxon>
        <taxon>Mosigvirus 25307</taxon>
    </lineage>
</organism>
<dbReference type="InterPro" id="IPR055992">
    <property type="entry name" value="DUF7570"/>
</dbReference>
<proteinExistence type="predicted"/>
<dbReference type="EMBL" id="MG589383">
    <property type="protein sequence ID" value="AYD79273.1"/>
    <property type="molecule type" value="Genomic_DNA"/>
</dbReference>
<name>A0A386K4W0_9CAUD</name>
<evidence type="ECO:0000313" key="1">
    <source>
        <dbReference type="EMBL" id="AYD79273.1"/>
    </source>
</evidence>
<dbReference type="Proteomes" id="UP000272249">
    <property type="component" value="Segment"/>
</dbReference>
<accession>A0A386K4W0</accession>
<dbReference type="PIRSF" id="PIRSF004270">
    <property type="entry name" value="UCP004270"/>
    <property type="match status" value="1"/>
</dbReference>
<reference evidence="2" key="1">
    <citation type="submission" date="2017-11" db="EMBL/GenBank/DDBJ databases">
        <authorList>
            <person name="Zhao X."/>
        </authorList>
    </citation>
    <scope>NUCLEOTIDE SEQUENCE [LARGE SCALE GENOMIC DNA]</scope>
</reference>
<evidence type="ECO:0008006" key="3">
    <source>
        <dbReference type="Google" id="ProtNLM"/>
    </source>
</evidence>
<dbReference type="Pfam" id="PF24454">
    <property type="entry name" value="DUF7570"/>
    <property type="match status" value="1"/>
</dbReference>
<keyword evidence="2" id="KW-1185">Reference proteome</keyword>
<sequence>MLSLDNKTTEENNMSTKIKNVVNSFAFDKVVALLESGNIVTPQVLDAWEFRLYEIMQKHDQKIGRNSIREILVQYILSEFDVAAFGVESKAYQKHEISEKTIRRMKNQRKKKFVDLKIVKAVK</sequence>
<dbReference type="InterPro" id="IPR016409">
    <property type="entry name" value="Phage_T4_Gp55.2"/>
</dbReference>
<gene>
    <name evidence="1" type="ORF">FFEPELFE_00031</name>
</gene>
<protein>
    <recommendedName>
        <fullName evidence="3">Phage protein</fullName>
    </recommendedName>
</protein>